<dbReference type="AlphaFoldDB" id="A0A0C3NDT0"/>
<reference evidence="2 3" key="1">
    <citation type="submission" date="2014-04" db="EMBL/GenBank/DDBJ databases">
        <authorList>
            <consortium name="DOE Joint Genome Institute"/>
            <person name="Kuo A."/>
            <person name="Kohler A."/>
            <person name="Costa M.D."/>
            <person name="Nagy L.G."/>
            <person name="Floudas D."/>
            <person name="Copeland A."/>
            <person name="Barry K.W."/>
            <person name="Cichocki N."/>
            <person name="Veneault-Fourrey C."/>
            <person name="LaButti K."/>
            <person name="Lindquist E.A."/>
            <person name="Lipzen A."/>
            <person name="Lundell T."/>
            <person name="Morin E."/>
            <person name="Murat C."/>
            <person name="Sun H."/>
            <person name="Tunlid A."/>
            <person name="Henrissat B."/>
            <person name="Grigoriev I.V."/>
            <person name="Hibbett D.S."/>
            <person name="Martin F."/>
            <person name="Nordberg H.P."/>
            <person name="Cantor M.N."/>
            <person name="Hua S.X."/>
        </authorList>
    </citation>
    <scope>NUCLEOTIDE SEQUENCE [LARGE SCALE GENOMIC DNA]</scope>
    <source>
        <strain evidence="2 3">Marx 270</strain>
    </source>
</reference>
<dbReference type="HOGENOM" id="CLU_078023_0_0_1"/>
<dbReference type="SUPFAM" id="SSF55729">
    <property type="entry name" value="Acyl-CoA N-acyltransferases (Nat)"/>
    <property type="match status" value="1"/>
</dbReference>
<gene>
    <name evidence="2" type="ORF">M404DRAFT_1004914</name>
</gene>
<dbReference type="Pfam" id="PF13302">
    <property type="entry name" value="Acetyltransf_3"/>
    <property type="match status" value="1"/>
</dbReference>
<name>A0A0C3NDT0_PISTI</name>
<dbReference type="GO" id="GO:1990189">
    <property type="term" value="F:protein N-terminal-serine acetyltransferase activity"/>
    <property type="evidence" value="ECO:0007669"/>
    <property type="project" value="TreeGrafter"/>
</dbReference>
<reference evidence="3" key="2">
    <citation type="submission" date="2015-01" db="EMBL/GenBank/DDBJ databases">
        <title>Evolutionary Origins and Diversification of the Mycorrhizal Mutualists.</title>
        <authorList>
            <consortium name="DOE Joint Genome Institute"/>
            <consortium name="Mycorrhizal Genomics Consortium"/>
            <person name="Kohler A."/>
            <person name="Kuo A."/>
            <person name="Nagy L.G."/>
            <person name="Floudas D."/>
            <person name="Copeland A."/>
            <person name="Barry K.W."/>
            <person name="Cichocki N."/>
            <person name="Veneault-Fourrey C."/>
            <person name="LaButti K."/>
            <person name="Lindquist E.A."/>
            <person name="Lipzen A."/>
            <person name="Lundell T."/>
            <person name="Morin E."/>
            <person name="Murat C."/>
            <person name="Riley R."/>
            <person name="Ohm R."/>
            <person name="Sun H."/>
            <person name="Tunlid A."/>
            <person name="Henrissat B."/>
            <person name="Grigoriev I.V."/>
            <person name="Hibbett D.S."/>
            <person name="Martin F."/>
        </authorList>
    </citation>
    <scope>NUCLEOTIDE SEQUENCE [LARGE SCALE GENOMIC DNA]</scope>
    <source>
        <strain evidence="3">Marx 270</strain>
    </source>
</reference>
<dbReference type="EMBL" id="KN832007">
    <property type="protein sequence ID" value="KIN99254.1"/>
    <property type="molecule type" value="Genomic_DNA"/>
</dbReference>
<dbReference type="PANTHER" id="PTHR43441">
    <property type="entry name" value="RIBOSOMAL-PROTEIN-SERINE ACETYLTRANSFERASE"/>
    <property type="match status" value="1"/>
</dbReference>
<dbReference type="InParanoid" id="A0A0C3NDT0"/>
<protein>
    <recommendedName>
        <fullName evidence="1">N-acetyltransferase domain-containing protein</fullName>
    </recommendedName>
</protein>
<dbReference type="Gene3D" id="3.40.630.30">
    <property type="match status" value="1"/>
</dbReference>
<keyword evidence="3" id="KW-1185">Reference proteome</keyword>
<evidence type="ECO:0000313" key="3">
    <source>
        <dbReference type="Proteomes" id="UP000054217"/>
    </source>
</evidence>
<dbReference type="InterPro" id="IPR016181">
    <property type="entry name" value="Acyl_CoA_acyltransferase"/>
</dbReference>
<dbReference type="OrthoDB" id="41238at2759"/>
<evidence type="ECO:0000259" key="1">
    <source>
        <dbReference type="Pfam" id="PF13302"/>
    </source>
</evidence>
<feature type="domain" description="N-acetyltransferase" evidence="1">
    <location>
        <begin position="26"/>
        <end position="185"/>
    </location>
</feature>
<evidence type="ECO:0000313" key="2">
    <source>
        <dbReference type="EMBL" id="KIN99254.1"/>
    </source>
</evidence>
<dbReference type="Proteomes" id="UP000054217">
    <property type="component" value="Unassembled WGS sequence"/>
</dbReference>
<dbReference type="InterPro" id="IPR000182">
    <property type="entry name" value="GNAT_dom"/>
</dbReference>
<dbReference type="GO" id="GO:0008999">
    <property type="term" value="F:protein-N-terminal-alanine acetyltransferase activity"/>
    <property type="evidence" value="ECO:0007669"/>
    <property type="project" value="TreeGrafter"/>
</dbReference>
<dbReference type="InterPro" id="IPR051908">
    <property type="entry name" value="Ribosomal_N-acetyltransferase"/>
</dbReference>
<proteinExistence type="predicted"/>
<dbReference type="PANTHER" id="PTHR43441:SF5">
    <property type="entry name" value="FAMILY ACETYLTRANSFERASE, PUTATIVE-RELATED"/>
    <property type="match status" value="1"/>
</dbReference>
<organism evidence="2 3">
    <name type="scientific">Pisolithus tinctorius Marx 270</name>
    <dbReference type="NCBI Taxonomy" id="870435"/>
    <lineage>
        <taxon>Eukaryota</taxon>
        <taxon>Fungi</taxon>
        <taxon>Dikarya</taxon>
        <taxon>Basidiomycota</taxon>
        <taxon>Agaricomycotina</taxon>
        <taxon>Agaricomycetes</taxon>
        <taxon>Agaricomycetidae</taxon>
        <taxon>Boletales</taxon>
        <taxon>Sclerodermatineae</taxon>
        <taxon>Pisolithaceae</taxon>
        <taxon>Pisolithus</taxon>
    </lineage>
</organism>
<dbReference type="STRING" id="870435.A0A0C3NDT0"/>
<sequence>MASSMVVGDLHSVNFQFPARELQNDRIRLVPFATTRHAELFFQGSVNHPELYRYLPYGPYESATEFVETFINNRIHPTPGNILYAIIDKTRSHPDSPSPSQADFAGVIGYLNTDMSNLKTEIGFIKILPPFQCTHVTTNAVGLLLQYALNRPSHLHAPGLGLRRVQWQANVLNLKSIRVAERMGFMREGILRWDRALPADRGKVGNGAPLREGDPEPGKMGRHTVILAICWDDWENGGEEGALCVMARQERQKQSILA</sequence>
<accession>A0A0C3NDT0</accession>